<feature type="transmembrane region" description="Helical" evidence="5">
    <location>
        <begin position="394"/>
        <end position="417"/>
    </location>
</feature>
<organism evidence="7">
    <name type="scientific">Amphimedon queenslandica</name>
    <name type="common">Sponge</name>
    <dbReference type="NCBI Taxonomy" id="400682"/>
    <lineage>
        <taxon>Eukaryota</taxon>
        <taxon>Metazoa</taxon>
        <taxon>Porifera</taxon>
        <taxon>Demospongiae</taxon>
        <taxon>Heteroscleromorpha</taxon>
        <taxon>Haplosclerida</taxon>
        <taxon>Niphatidae</taxon>
        <taxon>Amphimedon</taxon>
    </lineage>
</organism>
<keyword evidence="2 5" id="KW-0812">Transmembrane</keyword>
<dbReference type="eggNOG" id="KOG0236">
    <property type="taxonomic scope" value="Eukaryota"/>
</dbReference>
<dbReference type="AlphaFoldDB" id="A0A1X7VM02"/>
<feature type="transmembrane region" description="Helical" evidence="5">
    <location>
        <begin position="214"/>
        <end position="241"/>
    </location>
</feature>
<feature type="domain" description="SLC26A/SulP transporter" evidence="6">
    <location>
        <begin position="106"/>
        <end position="529"/>
    </location>
</feature>
<evidence type="ECO:0000256" key="4">
    <source>
        <dbReference type="ARBA" id="ARBA00023136"/>
    </source>
</evidence>
<comment type="subcellular location">
    <subcellularLocation>
        <location evidence="1">Membrane</location>
        <topology evidence="1">Multi-pass membrane protein</topology>
    </subcellularLocation>
</comment>
<dbReference type="PROSITE" id="PS01130">
    <property type="entry name" value="SLC26A"/>
    <property type="match status" value="1"/>
</dbReference>
<evidence type="ECO:0000259" key="6">
    <source>
        <dbReference type="Pfam" id="PF00916"/>
    </source>
</evidence>
<dbReference type="GO" id="GO:0016020">
    <property type="term" value="C:membrane"/>
    <property type="evidence" value="ECO:0007669"/>
    <property type="project" value="UniProtKB-SubCell"/>
</dbReference>
<reference evidence="7" key="1">
    <citation type="submission" date="2017-05" db="UniProtKB">
        <authorList>
            <consortium name="EnsemblMetazoa"/>
        </authorList>
    </citation>
    <scope>IDENTIFICATION</scope>
</reference>
<feature type="transmembrane region" description="Helical" evidence="5">
    <location>
        <begin position="135"/>
        <end position="152"/>
    </location>
</feature>
<dbReference type="InterPro" id="IPR018045">
    <property type="entry name" value="S04_transporter_CS"/>
</dbReference>
<dbReference type="EnsemblMetazoa" id="Aqu2.1.41097_001">
    <property type="protein sequence ID" value="Aqu2.1.41097_001"/>
    <property type="gene ID" value="Aqu2.1.41097"/>
</dbReference>
<evidence type="ECO:0000256" key="2">
    <source>
        <dbReference type="ARBA" id="ARBA00022692"/>
    </source>
</evidence>
<name>A0A1X7VM02_AMPQE</name>
<dbReference type="OrthoDB" id="288203at2759"/>
<keyword evidence="3 5" id="KW-1133">Transmembrane helix</keyword>
<feature type="transmembrane region" description="Helical" evidence="5">
    <location>
        <begin position="295"/>
        <end position="314"/>
    </location>
</feature>
<dbReference type="GO" id="GO:0008271">
    <property type="term" value="F:secondary active sulfate transmembrane transporter activity"/>
    <property type="evidence" value="ECO:0007669"/>
    <property type="project" value="InterPro"/>
</dbReference>
<evidence type="ECO:0000313" key="7">
    <source>
        <dbReference type="EnsemblMetazoa" id="Aqu2.1.41097_001"/>
    </source>
</evidence>
<sequence length="579" mass="64023">MAAPDDLEEIELRPLGEGDIEVDPNGESPVLGRPTTELLETIVKHPEQILRPPESRMKKNWHRSFIPPEPILTAIKVPSSRRECKYFLFTRFPIIGWLWIYQLKFLLGDIISGITIAVMHIPQGLAYGLLSGLPAVYGLYGSFVPVIVYSFLGTSRHISVGTFAVVSLMVANGITHVLESNEEMYPCLNGTENNDIIVSISGTEMSCEELKVKIAVTLSFLSGIFMIILGLFKFGFITILLSESLISGYTTGAAAHVFTSQAKHIFGLDIEPIRTLFSIPKIWVEVFKSLPTTNIATLLISIVTIITLIIFRIVDRKVIRKLKIQCWSYSSQRKGCFKNKDKFKWPVPLPSQLIVVVVGAIISYAASFSHKFDVNIIEEVPLGLPSPSLPTVSYMIPLIQDAAVISIVTFSVSISLAQVFAKQHNYTVSPDQEFIAYGAMNLVGSFFSCLNTAGSLSRSTVQSVSGGKTQLVGLISSSIMLLVLVALGHLFEPLPNAVLASIIWVALYGMFSQIVDVWRYFKLSMSDMVRSWFGFHFNFFIFQFIWLVVFTATVLLGVDLGLGIGVGFSLAVILFKIVL</sequence>
<accession>A0A1X7VM02</accession>
<proteinExistence type="predicted"/>
<dbReference type="InterPro" id="IPR011547">
    <property type="entry name" value="SLC26A/SulP_dom"/>
</dbReference>
<dbReference type="PANTHER" id="PTHR11814">
    <property type="entry name" value="SULFATE TRANSPORTER"/>
    <property type="match status" value="1"/>
</dbReference>
<evidence type="ECO:0000256" key="5">
    <source>
        <dbReference type="SAM" id="Phobius"/>
    </source>
</evidence>
<evidence type="ECO:0000256" key="3">
    <source>
        <dbReference type="ARBA" id="ARBA00022989"/>
    </source>
</evidence>
<feature type="transmembrane region" description="Helical" evidence="5">
    <location>
        <begin position="471"/>
        <end position="491"/>
    </location>
</feature>
<dbReference type="STRING" id="400682.A0A1X7VM02"/>
<keyword evidence="4 5" id="KW-0472">Membrane</keyword>
<evidence type="ECO:0000256" key="1">
    <source>
        <dbReference type="ARBA" id="ARBA00004141"/>
    </source>
</evidence>
<feature type="transmembrane region" description="Helical" evidence="5">
    <location>
        <begin position="560"/>
        <end position="578"/>
    </location>
</feature>
<dbReference type="InterPro" id="IPR001902">
    <property type="entry name" value="SLC26A/SulP_fam"/>
</dbReference>
<feature type="transmembrane region" description="Helical" evidence="5">
    <location>
        <begin position="347"/>
        <end position="366"/>
    </location>
</feature>
<feature type="transmembrane region" description="Helical" evidence="5">
    <location>
        <begin position="497"/>
        <end position="521"/>
    </location>
</feature>
<dbReference type="InParanoid" id="A0A1X7VM02"/>
<dbReference type="Pfam" id="PF00916">
    <property type="entry name" value="Sulfate_transp"/>
    <property type="match status" value="1"/>
</dbReference>
<protein>
    <recommendedName>
        <fullName evidence="6">SLC26A/SulP transporter domain-containing protein</fullName>
    </recommendedName>
</protein>